<organism evidence="10 11">
    <name type="scientific">Paenibacillus catalpae</name>
    <dbReference type="NCBI Taxonomy" id="1045775"/>
    <lineage>
        <taxon>Bacteria</taxon>
        <taxon>Bacillati</taxon>
        <taxon>Bacillota</taxon>
        <taxon>Bacilli</taxon>
        <taxon>Bacillales</taxon>
        <taxon>Paenibacillaceae</taxon>
        <taxon>Paenibacillus</taxon>
    </lineage>
</organism>
<feature type="transmembrane region" description="Helical" evidence="7">
    <location>
        <begin position="43"/>
        <end position="63"/>
    </location>
</feature>
<evidence type="ECO:0000256" key="7">
    <source>
        <dbReference type="RuleBase" id="RU363032"/>
    </source>
</evidence>
<evidence type="ECO:0000256" key="5">
    <source>
        <dbReference type="ARBA" id="ARBA00022989"/>
    </source>
</evidence>
<name>A0A1I1UTV3_9BACL</name>
<keyword evidence="11" id="KW-1185">Reference proteome</keyword>
<feature type="compositionally biased region" description="Polar residues" evidence="8">
    <location>
        <begin position="1"/>
        <end position="19"/>
    </location>
</feature>
<dbReference type="AlphaFoldDB" id="A0A1I1UTV3"/>
<feature type="region of interest" description="Disordered" evidence="8">
    <location>
        <begin position="1"/>
        <end position="20"/>
    </location>
</feature>
<dbReference type="PROSITE" id="PS50928">
    <property type="entry name" value="ABC_TM1"/>
    <property type="match status" value="1"/>
</dbReference>
<dbReference type="SUPFAM" id="SSF161098">
    <property type="entry name" value="MetI-like"/>
    <property type="match status" value="1"/>
</dbReference>
<feature type="transmembrane region" description="Helical" evidence="7">
    <location>
        <begin position="286"/>
        <end position="309"/>
    </location>
</feature>
<evidence type="ECO:0000313" key="11">
    <source>
        <dbReference type="Proteomes" id="UP000198855"/>
    </source>
</evidence>
<dbReference type="InterPro" id="IPR000515">
    <property type="entry name" value="MetI-like"/>
</dbReference>
<dbReference type="Pfam" id="PF00528">
    <property type="entry name" value="BPD_transp_1"/>
    <property type="match status" value="1"/>
</dbReference>
<dbReference type="GO" id="GO:0055085">
    <property type="term" value="P:transmembrane transport"/>
    <property type="evidence" value="ECO:0007669"/>
    <property type="project" value="InterPro"/>
</dbReference>
<evidence type="ECO:0000256" key="4">
    <source>
        <dbReference type="ARBA" id="ARBA00022692"/>
    </source>
</evidence>
<dbReference type="STRING" id="1045775.SAMN05216378_1222"/>
<keyword evidence="3" id="KW-1003">Cell membrane</keyword>
<dbReference type="RefSeq" id="WP_425434523.1">
    <property type="nucleotide sequence ID" value="NZ_FOMT01000001.1"/>
</dbReference>
<dbReference type="CDD" id="cd06261">
    <property type="entry name" value="TM_PBP2"/>
    <property type="match status" value="1"/>
</dbReference>
<keyword evidence="2 7" id="KW-0813">Transport</keyword>
<gene>
    <name evidence="10" type="ORF">SAMN05216378_1222</name>
</gene>
<evidence type="ECO:0000256" key="3">
    <source>
        <dbReference type="ARBA" id="ARBA00022475"/>
    </source>
</evidence>
<accession>A0A1I1UTV3</accession>
<evidence type="ECO:0000313" key="10">
    <source>
        <dbReference type="EMBL" id="SFD74196.1"/>
    </source>
</evidence>
<comment type="similarity">
    <text evidence="7">Belongs to the binding-protein-dependent transport system permease family.</text>
</comment>
<feature type="transmembrane region" description="Helical" evidence="7">
    <location>
        <begin position="182"/>
        <end position="202"/>
    </location>
</feature>
<evidence type="ECO:0000256" key="8">
    <source>
        <dbReference type="SAM" id="MobiDB-lite"/>
    </source>
</evidence>
<keyword evidence="6 7" id="KW-0472">Membrane</keyword>
<dbReference type="EMBL" id="FOMT01000001">
    <property type="protein sequence ID" value="SFD74196.1"/>
    <property type="molecule type" value="Genomic_DNA"/>
</dbReference>
<feature type="domain" description="ABC transmembrane type-1" evidence="9">
    <location>
        <begin position="93"/>
        <end position="308"/>
    </location>
</feature>
<dbReference type="GO" id="GO:0005886">
    <property type="term" value="C:plasma membrane"/>
    <property type="evidence" value="ECO:0007669"/>
    <property type="project" value="UniProtKB-SubCell"/>
</dbReference>
<evidence type="ECO:0000259" key="9">
    <source>
        <dbReference type="PROSITE" id="PS50928"/>
    </source>
</evidence>
<evidence type="ECO:0000256" key="2">
    <source>
        <dbReference type="ARBA" id="ARBA00022448"/>
    </source>
</evidence>
<dbReference type="PANTHER" id="PTHR30193">
    <property type="entry name" value="ABC TRANSPORTER PERMEASE PROTEIN"/>
    <property type="match status" value="1"/>
</dbReference>
<keyword evidence="5 7" id="KW-1133">Transmembrane helix</keyword>
<dbReference type="Gene3D" id="1.10.3720.10">
    <property type="entry name" value="MetI-like"/>
    <property type="match status" value="1"/>
</dbReference>
<comment type="subcellular location">
    <subcellularLocation>
        <location evidence="1 7">Cell membrane</location>
        <topology evidence="1 7">Multi-pass membrane protein</topology>
    </subcellularLocation>
</comment>
<dbReference type="InterPro" id="IPR035906">
    <property type="entry name" value="MetI-like_sf"/>
</dbReference>
<protein>
    <submittedName>
        <fullName evidence="10">Cellobiose transport system permease protein</fullName>
    </submittedName>
</protein>
<evidence type="ECO:0000256" key="1">
    <source>
        <dbReference type="ARBA" id="ARBA00004651"/>
    </source>
</evidence>
<evidence type="ECO:0000256" key="6">
    <source>
        <dbReference type="ARBA" id="ARBA00023136"/>
    </source>
</evidence>
<feature type="transmembrane region" description="Helical" evidence="7">
    <location>
        <begin position="131"/>
        <end position="152"/>
    </location>
</feature>
<keyword evidence="4 7" id="KW-0812">Transmembrane</keyword>
<feature type="transmembrane region" description="Helical" evidence="7">
    <location>
        <begin position="97"/>
        <end position="119"/>
    </location>
</feature>
<dbReference type="InterPro" id="IPR051393">
    <property type="entry name" value="ABC_transporter_permease"/>
</dbReference>
<dbReference type="PANTHER" id="PTHR30193:SF37">
    <property type="entry name" value="INNER MEMBRANE ABC TRANSPORTER PERMEASE PROTEIN YCJO"/>
    <property type="match status" value="1"/>
</dbReference>
<sequence>MGQPLQNRTQFDPGSSMQVSERKQGLASEIWKHRKEYLAISPFYILFAVFGLFPILFSMYLSFQRWDGIGVMTFNGLNNYQFMVTDPEFWKAVRNTLLIWIYSTIPMLFFALIIAFLLNASFVRFRTFFRIGYFLPNVTSLVAVAIVFSTVFSNNYGLLNYVLSLFGLSPVEWLNKTWGIQLAVSIMVIWRWVGYNAIIYLAGLQSIPTVLYEAAKIDGATGIQSFFRITIPNLRPIILFTVITSTIGGMQIFTESQVLVGNDGGVSGGGLTIVLYLYREAFVNNYFGYGSAVGWGMFLLIALFSLFNWRVVQGGGAKDE</sequence>
<proteinExistence type="inferred from homology"/>
<dbReference type="Proteomes" id="UP000198855">
    <property type="component" value="Unassembled WGS sequence"/>
</dbReference>
<reference evidence="11" key="1">
    <citation type="submission" date="2016-10" db="EMBL/GenBank/DDBJ databases">
        <authorList>
            <person name="Varghese N."/>
            <person name="Submissions S."/>
        </authorList>
    </citation>
    <scope>NUCLEOTIDE SEQUENCE [LARGE SCALE GENOMIC DNA]</scope>
    <source>
        <strain evidence="11">CGMCC 1.10784</strain>
    </source>
</reference>